<dbReference type="WBParaSite" id="ES5_v2.g27452.t1">
    <property type="protein sequence ID" value="ES5_v2.g27452.t1"/>
    <property type="gene ID" value="ES5_v2.g27452"/>
</dbReference>
<protein>
    <submittedName>
        <fullName evidence="2">HAT C-terminal dimerisation domain-containing protein</fullName>
    </submittedName>
</protein>
<sequence>MKAAYSDYIIDEICGTDENATLTGNPQQIINVAAIASSFLDNLDDSKEETPEPAELKTKKDLIGAELINYFQEPNIPKTSSPASYWKLNESRFPHLVSLFKKYGTAPATSAEVERLFSLAGNIVTDLRKRLTDAKLEKLVFLNANLSLFKN</sequence>
<accession>A0AC34GCJ9</accession>
<dbReference type="Proteomes" id="UP000887579">
    <property type="component" value="Unplaced"/>
</dbReference>
<name>A0AC34GCJ9_9BILA</name>
<reference evidence="2" key="1">
    <citation type="submission" date="2022-11" db="UniProtKB">
        <authorList>
            <consortium name="WormBaseParasite"/>
        </authorList>
    </citation>
    <scope>IDENTIFICATION</scope>
</reference>
<proteinExistence type="predicted"/>
<evidence type="ECO:0000313" key="2">
    <source>
        <dbReference type="WBParaSite" id="ES5_v2.g27452.t1"/>
    </source>
</evidence>
<organism evidence="1 2">
    <name type="scientific">Panagrolaimus sp. ES5</name>
    <dbReference type="NCBI Taxonomy" id="591445"/>
    <lineage>
        <taxon>Eukaryota</taxon>
        <taxon>Metazoa</taxon>
        <taxon>Ecdysozoa</taxon>
        <taxon>Nematoda</taxon>
        <taxon>Chromadorea</taxon>
        <taxon>Rhabditida</taxon>
        <taxon>Tylenchina</taxon>
        <taxon>Panagrolaimomorpha</taxon>
        <taxon>Panagrolaimoidea</taxon>
        <taxon>Panagrolaimidae</taxon>
        <taxon>Panagrolaimus</taxon>
    </lineage>
</organism>
<evidence type="ECO:0000313" key="1">
    <source>
        <dbReference type="Proteomes" id="UP000887579"/>
    </source>
</evidence>